<organism evidence="9 10">
    <name type="scientific">Blepharisma stoltei</name>
    <dbReference type="NCBI Taxonomy" id="1481888"/>
    <lineage>
        <taxon>Eukaryota</taxon>
        <taxon>Sar</taxon>
        <taxon>Alveolata</taxon>
        <taxon>Ciliophora</taxon>
        <taxon>Postciliodesmatophora</taxon>
        <taxon>Heterotrichea</taxon>
        <taxon>Heterotrichida</taxon>
        <taxon>Blepharismidae</taxon>
        <taxon>Blepharisma</taxon>
    </lineage>
</organism>
<dbReference type="InterPro" id="IPR013087">
    <property type="entry name" value="Znf_C2H2_type"/>
</dbReference>
<keyword evidence="6" id="KW-0539">Nucleus</keyword>
<proteinExistence type="predicted"/>
<evidence type="ECO:0000256" key="5">
    <source>
        <dbReference type="ARBA" id="ARBA00022833"/>
    </source>
</evidence>
<dbReference type="GO" id="GO:0008270">
    <property type="term" value="F:zinc ion binding"/>
    <property type="evidence" value="ECO:0007669"/>
    <property type="project" value="UniProtKB-KW"/>
</dbReference>
<comment type="caution">
    <text evidence="9">The sequence shown here is derived from an EMBL/GenBank/DDBJ whole genome shotgun (WGS) entry which is preliminary data.</text>
</comment>
<evidence type="ECO:0000313" key="9">
    <source>
        <dbReference type="EMBL" id="CAG9331243.1"/>
    </source>
</evidence>
<gene>
    <name evidence="9" type="ORF">BSTOLATCC_MIC53318</name>
</gene>
<dbReference type="AlphaFoldDB" id="A0AAU9K6I0"/>
<keyword evidence="10" id="KW-1185">Reference proteome</keyword>
<evidence type="ECO:0000256" key="4">
    <source>
        <dbReference type="ARBA" id="ARBA00022771"/>
    </source>
</evidence>
<keyword evidence="4 7" id="KW-0863">Zinc-finger</keyword>
<keyword evidence="5" id="KW-0862">Zinc</keyword>
<evidence type="ECO:0000256" key="1">
    <source>
        <dbReference type="ARBA" id="ARBA00004123"/>
    </source>
</evidence>
<evidence type="ECO:0000313" key="10">
    <source>
        <dbReference type="Proteomes" id="UP001162131"/>
    </source>
</evidence>
<comment type="subcellular location">
    <subcellularLocation>
        <location evidence="1">Nucleus</location>
    </subcellularLocation>
</comment>
<keyword evidence="3" id="KW-0677">Repeat</keyword>
<dbReference type="PANTHER" id="PTHR24379:SF121">
    <property type="entry name" value="C2H2-TYPE DOMAIN-CONTAINING PROTEIN"/>
    <property type="match status" value="1"/>
</dbReference>
<evidence type="ECO:0000259" key="8">
    <source>
        <dbReference type="PROSITE" id="PS50157"/>
    </source>
</evidence>
<keyword evidence="2" id="KW-0479">Metal-binding</keyword>
<dbReference type="Proteomes" id="UP001162131">
    <property type="component" value="Unassembled WGS sequence"/>
</dbReference>
<evidence type="ECO:0000256" key="6">
    <source>
        <dbReference type="ARBA" id="ARBA00023242"/>
    </source>
</evidence>
<evidence type="ECO:0000256" key="3">
    <source>
        <dbReference type="ARBA" id="ARBA00022737"/>
    </source>
</evidence>
<reference evidence="9" key="1">
    <citation type="submission" date="2021-09" db="EMBL/GenBank/DDBJ databases">
        <authorList>
            <consortium name="AG Swart"/>
            <person name="Singh M."/>
            <person name="Singh A."/>
            <person name="Seah K."/>
            <person name="Emmerich C."/>
        </authorList>
    </citation>
    <scope>NUCLEOTIDE SEQUENCE</scope>
    <source>
        <strain evidence="9">ATCC30299</strain>
    </source>
</reference>
<dbReference type="PROSITE" id="PS50157">
    <property type="entry name" value="ZINC_FINGER_C2H2_2"/>
    <property type="match status" value="2"/>
</dbReference>
<dbReference type="InterPro" id="IPR036236">
    <property type="entry name" value="Znf_C2H2_sf"/>
</dbReference>
<protein>
    <recommendedName>
        <fullName evidence="8">C2H2-type domain-containing protein</fullName>
    </recommendedName>
</protein>
<dbReference type="PANTHER" id="PTHR24379">
    <property type="entry name" value="KRAB AND ZINC FINGER DOMAIN-CONTAINING"/>
    <property type="match status" value="1"/>
</dbReference>
<feature type="domain" description="C2H2-type" evidence="8">
    <location>
        <begin position="26"/>
        <end position="53"/>
    </location>
</feature>
<dbReference type="GO" id="GO:0005634">
    <property type="term" value="C:nucleus"/>
    <property type="evidence" value="ECO:0007669"/>
    <property type="project" value="UniProtKB-SubCell"/>
</dbReference>
<dbReference type="SUPFAM" id="SSF57667">
    <property type="entry name" value="beta-beta-alpha zinc fingers"/>
    <property type="match status" value="1"/>
</dbReference>
<accession>A0AAU9K6I0</accession>
<dbReference type="EMBL" id="CAJZBQ010000053">
    <property type="protein sequence ID" value="CAG9331243.1"/>
    <property type="molecule type" value="Genomic_DNA"/>
</dbReference>
<sequence length="144" mass="17497">MSIFSHINELVYNMKNKLKFGEERPYACSECSFKFKKKQYLERHSAVHSTEKKFSCWKCGSSYKYKKGLNRHVSRAHVMEWKAFKMMFPKKKPCRQSDVWYPPSIYEFQPIPVTAEYHNRAMLFWAWSCYQLYLFFLGQIRFNL</sequence>
<evidence type="ECO:0000256" key="2">
    <source>
        <dbReference type="ARBA" id="ARBA00022723"/>
    </source>
</evidence>
<dbReference type="SMART" id="SM00355">
    <property type="entry name" value="ZnF_C2H2"/>
    <property type="match status" value="2"/>
</dbReference>
<dbReference type="PROSITE" id="PS00028">
    <property type="entry name" value="ZINC_FINGER_C2H2_1"/>
    <property type="match status" value="2"/>
</dbReference>
<feature type="domain" description="C2H2-type" evidence="8">
    <location>
        <begin position="54"/>
        <end position="82"/>
    </location>
</feature>
<name>A0AAU9K6I0_9CILI</name>
<dbReference type="FunFam" id="3.30.160.60:FF:000145">
    <property type="entry name" value="Zinc finger protein 574"/>
    <property type="match status" value="1"/>
</dbReference>
<dbReference type="Gene3D" id="3.30.160.60">
    <property type="entry name" value="Classic Zinc Finger"/>
    <property type="match status" value="2"/>
</dbReference>
<dbReference type="Pfam" id="PF00096">
    <property type="entry name" value="zf-C2H2"/>
    <property type="match status" value="2"/>
</dbReference>
<evidence type="ECO:0000256" key="7">
    <source>
        <dbReference type="PROSITE-ProRule" id="PRU00042"/>
    </source>
</evidence>